<name>A0ABU3CR34_9FLAO</name>
<comment type="caution">
    <text evidence="2">The sequence shown here is derived from an EMBL/GenBank/DDBJ whole genome shotgun (WGS) entry which is preliminary data.</text>
</comment>
<evidence type="ECO:0000313" key="3">
    <source>
        <dbReference type="Proteomes" id="UP001248819"/>
    </source>
</evidence>
<feature type="chain" id="PRO_5045528893" description="Carboxypeptidase-like regulatory domain-containing protein" evidence="1">
    <location>
        <begin position="31"/>
        <end position="260"/>
    </location>
</feature>
<evidence type="ECO:0000256" key="1">
    <source>
        <dbReference type="SAM" id="SignalP"/>
    </source>
</evidence>
<protein>
    <recommendedName>
        <fullName evidence="4">Carboxypeptidase-like regulatory domain-containing protein</fullName>
    </recommendedName>
</protein>
<accession>A0ABU3CR34</accession>
<keyword evidence="3" id="KW-1185">Reference proteome</keyword>
<evidence type="ECO:0000313" key="2">
    <source>
        <dbReference type="EMBL" id="MDT0648717.1"/>
    </source>
</evidence>
<dbReference type="EMBL" id="JAVRHP010000003">
    <property type="protein sequence ID" value="MDT0648717.1"/>
    <property type="molecule type" value="Genomic_DNA"/>
</dbReference>
<reference evidence="2 3" key="1">
    <citation type="submission" date="2023-09" db="EMBL/GenBank/DDBJ databases">
        <authorList>
            <person name="Rey-Velasco X."/>
        </authorList>
    </citation>
    <scope>NUCLEOTIDE SEQUENCE [LARGE SCALE GENOMIC DNA]</scope>
    <source>
        <strain evidence="2 3">F297</strain>
    </source>
</reference>
<feature type="signal peptide" evidence="1">
    <location>
        <begin position="1"/>
        <end position="30"/>
    </location>
</feature>
<keyword evidence="1" id="KW-0732">Signal</keyword>
<organism evidence="2 3">
    <name type="scientific">Autumnicola edwardsiae</name>
    <dbReference type="NCBI Taxonomy" id="3075594"/>
    <lineage>
        <taxon>Bacteria</taxon>
        <taxon>Pseudomonadati</taxon>
        <taxon>Bacteroidota</taxon>
        <taxon>Flavobacteriia</taxon>
        <taxon>Flavobacteriales</taxon>
        <taxon>Flavobacteriaceae</taxon>
        <taxon>Autumnicola</taxon>
    </lineage>
</organism>
<sequence>MKFVFNLESFCRSAILLVLFCFCSFSQVLAQESIKLQGKIINDSLESSFINIINKTTKTGTINSSSGAFEIVVREKDTLQFSSIQYEKREVVINAMIFKSGYLEVELLPGINELDEVKISNITLTGNLAGDISKMDIIEDNFGFKRVDRKERTIGERKLSAYGGSPINFLLGHLNGDIKMLKKVRKNEKLRAIVHKAEGMVPISFYRDDLKIPEADIINFFYFCAEEPQFNDLLSEEKVIELMEYYKKRAPDFLQIYNLD</sequence>
<proteinExistence type="predicted"/>
<evidence type="ECO:0008006" key="4">
    <source>
        <dbReference type="Google" id="ProtNLM"/>
    </source>
</evidence>
<dbReference type="RefSeq" id="WP_311482895.1">
    <property type="nucleotide sequence ID" value="NZ_JAVRHP010000003.1"/>
</dbReference>
<gene>
    <name evidence="2" type="ORF">RM529_01090</name>
</gene>
<dbReference type="Proteomes" id="UP001248819">
    <property type="component" value="Unassembled WGS sequence"/>
</dbReference>